<dbReference type="PANTHER" id="PTHR10359:SF18">
    <property type="entry name" value="ENDONUCLEASE III"/>
    <property type="match status" value="1"/>
</dbReference>
<dbReference type="Gene3D" id="1.10.1670.10">
    <property type="entry name" value="Helix-hairpin-Helix base-excision DNA repair enzymes (C-terminal)"/>
    <property type="match status" value="1"/>
</dbReference>
<evidence type="ECO:0000256" key="1">
    <source>
        <dbReference type="ARBA" id="ARBA00008343"/>
    </source>
</evidence>
<evidence type="ECO:0000256" key="5">
    <source>
        <dbReference type="ARBA" id="ARBA00022801"/>
    </source>
</evidence>
<dbReference type="OrthoDB" id="9800977at2"/>
<comment type="catalytic activity">
    <reaction evidence="12">
        <text>2'-deoxyribonucleotide-(2'-deoxyribose 5'-phosphate)-2'-deoxyribonucleotide-DNA = a 3'-end 2'-deoxyribonucleotide-(2,3-dehydro-2,3-deoxyribose 5'-phosphate)-DNA + a 5'-end 5'-phospho-2'-deoxyribonucleoside-DNA + H(+)</text>
        <dbReference type="Rhea" id="RHEA:66592"/>
        <dbReference type="Rhea" id="RHEA-COMP:13180"/>
        <dbReference type="Rhea" id="RHEA-COMP:16897"/>
        <dbReference type="Rhea" id="RHEA-COMP:17067"/>
        <dbReference type="ChEBI" id="CHEBI:15378"/>
        <dbReference type="ChEBI" id="CHEBI:136412"/>
        <dbReference type="ChEBI" id="CHEBI:157695"/>
        <dbReference type="ChEBI" id="CHEBI:167181"/>
        <dbReference type="EC" id="4.2.99.18"/>
    </reaction>
</comment>
<comment type="function">
    <text evidence="12">DNA repair enzyme that has both DNA N-glycosylase activity and AP-lyase activity. The DNA N-glycosylase activity releases various damaged pyrimidines from DNA by cleaving the N-glycosidic bond, leaving an AP (apurinic/apyrimidinic) site. The AP-lyase activity cleaves the phosphodiester bond 3' to the AP site by a beta-elimination, leaving a 3'-terminal unsaturated sugar and a product with a terminal 5'-phosphate.</text>
</comment>
<dbReference type="SMART" id="SM00525">
    <property type="entry name" value="FES"/>
    <property type="match status" value="1"/>
</dbReference>
<evidence type="ECO:0000256" key="9">
    <source>
        <dbReference type="ARBA" id="ARBA00023204"/>
    </source>
</evidence>
<accession>A0A1M6RNY3</accession>
<dbReference type="InterPro" id="IPR003265">
    <property type="entry name" value="HhH-GPD_domain"/>
</dbReference>
<dbReference type="FunFam" id="1.10.1670.10:FF:000001">
    <property type="entry name" value="Endonuclease III"/>
    <property type="match status" value="1"/>
</dbReference>
<sequence length="213" mass="24136">MEKEKIDHVIKILEETYSDAKCALDFKSPYELMVSTILSAQCTDERVNKVCGELYKKYNTPYKMVELTVPQLTEKIKSCGLSNNKSKNILGASRMLIENFHGEVPSSMEELTSLPGVGIKTANVVLSNAFNVPAIAVDTHVFRVSKRIGLSSGKNVEIVEEDLMKIIPKDKWSHMHHCLIWHGRKICKARKPLCDECPIKGFCIYFEEENNNK</sequence>
<dbReference type="InterPro" id="IPR000445">
    <property type="entry name" value="HhH_motif"/>
</dbReference>
<comment type="similarity">
    <text evidence="1 12">Belongs to the Nth/MutY family.</text>
</comment>
<keyword evidence="7 12" id="KW-0411">Iron-sulfur</keyword>
<evidence type="ECO:0000313" key="14">
    <source>
        <dbReference type="EMBL" id="SHK34163.1"/>
    </source>
</evidence>
<dbReference type="InterPro" id="IPR023170">
    <property type="entry name" value="HhH_base_excis_C"/>
</dbReference>
<evidence type="ECO:0000256" key="7">
    <source>
        <dbReference type="ARBA" id="ARBA00023014"/>
    </source>
</evidence>
<evidence type="ECO:0000256" key="8">
    <source>
        <dbReference type="ARBA" id="ARBA00023125"/>
    </source>
</evidence>
<organism evidence="14 15">
    <name type="scientific">Hathewaya proteolytica DSM 3090</name>
    <dbReference type="NCBI Taxonomy" id="1121331"/>
    <lineage>
        <taxon>Bacteria</taxon>
        <taxon>Bacillati</taxon>
        <taxon>Bacillota</taxon>
        <taxon>Clostridia</taxon>
        <taxon>Eubacteriales</taxon>
        <taxon>Clostridiaceae</taxon>
        <taxon>Hathewaya</taxon>
    </lineage>
</organism>
<dbReference type="Pfam" id="PF00633">
    <property type="entry name" value="HHH"/>
    <property type="match status" value="1"/>
</dbReference>
<evidence type="ECO:0000256" key="11">
    <source>
        <dbReference type="ARBA" id="ARBA00023295"/>
    </source>
</evidence>
<dbReference type="Gene3D" id="1.10.340.30">
    <property type="entry name" value="Hypothetical protein, domain 2"/>
    <property type="match status" value="1"/>
</dbReference>
<keyword evidence="11 12" id="KW-0326">Glycosidase</keyword>
<proteinExistence type="inferred from homology"/>
<dbReference type="FunFam" id="1.10.340.30:FF:000001">
    <property type="entry name" value="Endonuclease III"/>
    <property type="match status" value="1"/>
</dbReference>
<dbReference type="AlphaFoldDB" id="A0A1M6RNY3"/>
<dbReference type="HAMAP" id="MF_00942">
    <property type="entry name" value="Nth"/>
    <property type="match status" value="1"/>
</dbReference>
<feature type="binding site" evidence="12">
    <location>
        <position position="194"/>
    </location>
    <ligand>
        <name>[4Fe-4S] cluster</name>
        <dbReference type="ChEBI" id="CHEBI:49883"/>
    </ligand>
</feature>
<dbReference type="NCBIfam" id="TIGR01083">
    <property type="entry name" value="nth"/>
    <property type="match status" value="1"/>
</dbReference>
<dbReference type="SUPFAM" id="SSF48150">
    <property type="entry name" value="DNA-glycosylase"/>
    <property type="match status" value="1"/>
</dbReference>
<name>A0A1M6RNY3_9CLOT</name>
<keyword evidence="6 12" id="KW-0408">Iron</keyword>
<feature type="binding site" evidence="12">
    <location>
        <position position="187"/>
    </location>
    <ligand>
        <name>[4Fe-4S] cluster</name>
        <dbReference type="ChEBI" id="CHEBI:49883"/>
    </ligand>
</feature>
<evidence type="ECO:0000256" key="4">
    <source>
        <dbReference type="ARBA" id="ARBA00022763"/>
    </source>
</evidence>
<dbReference type="Pfam" id="PF00730">
    <property type="entry name" value="HhH-GPD"/>
    <property type="match status" value="1"/>
</dbReference>
<keyword evidence="8 12" id="KW-0238">DNA-binding</keyword>
<dbReference type="PIRSF" id="PIRSF001435">
    <property type="entry name" value="Nth"/>
    <property type="match status" value="1"/>
</dbReference>
<dbReference type="InterPro" id="IPR005759">
    <property type="entry name" value="Nth"/>
</dbReference>
<dbReference type="SMART" id="SM00478">
    <property type="entry name" value="ENDO3c"/>
    <property type="match status" value="1"/>
</dbReference>
<comment type="cofactor">
    <cofactor evidence="12">
        <name>[4Fe-4S] cluster</name>
        <dbReference type="ChEBI" id="CHEBI:49883"/>
    </cofactor>
    <text evidence="12">Binds 1 [4Fe-4S] cluster.</text>
</comment>
<dbReference type="InterPro" id="IPR004036">
    <property type="entry name" value="Endonuclease-III-like_CS2"/>
</dbReference>
<evidence type="ECO:0000256" key="12">
    <source>
        <dbReference type="HAMAP-Rule" id="MF_00942"/>
    </source>
</evidence>
<dbReference type="GO" id="GO:0046872">
    <property type="term" value="F:metal ion binding"/>
    <property type="evidence" value="ECO:0007669"/>
    <property type="project" value="UniProtKB-KW"/>
</dbReference>
<keyword evidence="14" id="KW-0255">Endonuclease</keyword>
<dbReference type="GO" id="GO:0006285">
    <property type="term" value="P:base-excision repair, AP site formation"/>
    <property type="evidence" value="ECO:0007669"/>
    <property type="project" value="TreeGrafter"/>
</dbReference>
<evidence type="ECO:0000313" key="15">
    <source>
        <dbReference type="Proteomes" id="UP000183952"/>
    </source>
</evidence>
<evidence type="ECO:0000256" key="6">
    <source>
        <dbReference type="ARBA" id="ARBA00023004"/>
    </source>
</evidence>
<dbReference type="EC" id="4.2.99.18" evidence="12"/>
<dbReference type="Pfam" id="PF10576">
    <property type="entry name" value="EndIII_4Fe-2S"/>
    <property type="match status" value="1"/>
</dbReference>
<dbReference type="Proteomes" id="UP000183952">
    <property type="component" value="Unassembled WGS sequence"/>
</dbReference>
<keyword evidence="9 12" id="KW-0234">DNA repair</keyword>
<dbReference type="CDD" id="cd00056">
    <property type="entry name" value="ENDO3c"/>
    <property type="match status" value="1"/>
</dbReference>
<dbReference type="EMBL" id="FRAD01000023">
    <property type="protein sequence ID" value="SHK34163.1"/>
    <property type="molecule type" value="Genomic_DNA"/>
</dbReference>
<keyword evidence="3 12" id="KW-0479">Metal-binding</keyword>
<reference evidence="14 15" key="1">
    <citation type="submission" date="2016-11" db="EMBL/GenBank/DDBJ databases">
        <authorList>
            <person name="Jaros S."/>
            <person name="Januszkiewicz K."/>
            <person name="Wedrychowicz H."/>
        </authorList>
    </citation>
    <scope>NUCLEOTIDE SEQUENCE [LARGE SCALE GENOMIC DNA]</scope>
    <source>
        <strain evidence="14 15">DSM 3090</strain>
    </source>
</reference>
<keyword evidence="10 12" id="KW-0456">Lyase</keyword>
<evidence type="ECO:0000256" key="3">
    <source>
        <dbReference type="ARBA" id="ARBA00022723"/>
    </source>
</evidence>
<feature type="domain" description="HhH-GPD" evidence="13">
    <location>
        <begin position="38"/>
        <end position="185"/>
    </location>
</feature>
<keyword evidence="5 12" id="KW-0378">Hydrolase</keyword>
<feature type="binding site" evidence="12">
    <location>
        <position position="203"/>
    </location>
    <ligand>
        <name>[4Fe-4S] cluster</name>
        <dbReference type="ChEBI" id="CHEBI:49883"/>
    </ligand>
</feature>
<dbReference type="GO" id="GO:0019104">
    <property type="term" value="F:DNA N-glycosylase activity"/>
    <property type="evidence" value="ECO:0007669"/>
    <property type="project" value="UniProtKB-UniRule"/>
</dbReference>
<dbReference type="InterPro" id="IPR011257">
    <property type="entry name" value="DNA_glycosylase"/>
</dbReference>
<protein>
    <recommendedName>
        <fullName evidence="12">Endonuclease III</fullName>
        <ecNumber evidence="12">4.2.99.18</ecNumber>
    </recommendedName>
    <alternativeName>
        <fullName evidence="12">DNA-(apurinic or apyrimidinic site) lyase</fullName>
    </alternativeName>
</protein>
<dbReference type="PANTHER" id="PTHR10359">
    <property type="entry name" value="A/G-SPECIFIC ADENINE GLYCOSYLASE/ENDONUCLEASE III"/>
    <property type="match status" value="1"/>
</dbReference>
<keyword evidence="4 12" id="KW-0227">DNA damage</keyword>
<dbReference type="STRING" id="1121331.SAMN02745248_02342"/>
<keyword evidence="14" id="KW-0540">Nuclease</keyword>
<keyword evidence="2 12" id="KW-0004">4Fe-4S</keyword>
<gene>
    <name evidence="12" type="primary">nth</name>
    <name evidence="14" type="ORF">SAMN02745248_02342</name>
</gene>
<evidence type="ECO:0000256" key="2">
    <source>
        <dbReference type="ARBA" id="ARBA00022485"/>
    </source>
</evidence>
<dbReference type="PROSITE" id="PS00764">
    <property type="entry name" value="ENDONUCLEASE_III_1"/>
    <property type="match status" value="1"/>
</dbReference>
<evidence type="ECO:0000256" key="10">
    <source>
        <dbReference type="ARBA" id="ARBA00023239"/>
    </source>
</evidence>
<dbReference type="GO" id="GO:0003677">
    <property type="term" value="F:DNA binding"/>
    <property type="evidence" value="ECO:0007669"/>
    <property type="project" value="UniProtKB-UniRule"/>
</dbReference>
<feature type="binding site" evidence="12">
    <location>
        <position position="197"/>
    </location>
    <ligand>
        <name>[4Fe-4S] cluster</name>
        <dbReference type="ChEBI" id="CHEBI:49883"/>
    </ligand>
</feature>
<evidence type="ECO:0000259" key="13">
    <source>
        <dbReference type="SMART" id="SM00478"/>
    </source>
</evidence>
<dbReference type="GO" id="GO:0051539">
    <property type="term" value="F:4 iron, 4 sulfur cluster binding"/>
    <property type="evidence" value="ECO:0007669"/>
    <property type="project" value="UniProtKB-UniRule"/>
</dbReference>
<dbReference type="RefSeq" id="WP_072904262.1">
    <property type="nucleotide sequence ID" value="NZ_FRAD01000023.1"/>
</dbReference>
<dbReference type="GO" id="GO:0140078">
    <property type="term" value="F:class I DNA-(apurinic or apyrimidinic site) endonuclease activity"/>
    <property type="evidence" value="ECO:0007669"/>
    <property type="project" value="UniProtKB-EC"/>
</dbReference>
<dbReference type="InterPro" id="IPR003651">
    <property type="entry name" value="Endonuclease3_FeS-loop_motif"/>
</dbReference>
<dbReference type="PROSITE" id="PS01155">
    <property type="entry name" value="ENDONUCLEASE_III_2"/>
    <property type="match status" value="1"/>
</dbReference>
<keyword evidence="15" id="KW-1185">Reference proteome</keyword>
<dbReference type="InterPro" id="IPR004035">
    <property type="entry name" value="Endouclease-III_FeS-bd_BS"/>
</dbReference>